<dbReference type="AlphaFoldDB" id="A0AA41RTI5"/>
<evidence type="ECO:0000313" key="6">
    <source>
        <dbReference type="Proteomes" id="UP001177140"/>
    </source>
</evidence>
<keyword evidence="6" id="KW-1185">Reference proteome</keyword>
<name>A0AA41RTI5_PAPNU</name>
<protein>
    <recommendedName>
        <fullName evidence="4">FLZ-type domain-containing protein</fullName>
    </recommendedName>
</protein>
<organism evidence="5 6">
    <name type="scientific">Papaver nudicaule</name>
    <name type="common">Iceland poppy</name>
    <dbReference type="NCBI Taxonomy" id="74823"/>
    <lineage>
        <taxon>Eukaryota</taxon>
        <taxon>Viridiplantae</taxon>
        <taxon>Streptophyta</taxon>
        <taxon>Embryophyta</taxon>
        <taxon>Tracheophyta</taxon>
        <taxon>Spermatophyta</taxon>
        <taxon>Magnoliopsida</taxon>
        <taxon>Ranunculales</taxon>
        <taxon>Papaveraceae</taxon>
        <taxon>Papaveroideae</taxon>
        <taxon>Papaver</taxon>
    </lineage>
</organism>
<comment type="caution">
    <text evidence="5">The sequence shown here is derived from an EMBL/GenBank/DDBJ whole genome shotgun (WGS) entry which is preliminary data.</text>
</comment>
<dbReference type="PANTHER" id="PTHR47847:SF2">
    <property type="entry name" value="FCS-LIKE ZINC FINGER 17-RELATED"/>
    <property type="match status" value="1"/>
</dbReference>
<proteinExistence type="inferred from homology"/>
<evidence type="ECO:0000313" key="5">
    <source>
        <dbReference type="EMBL" id="MCL7023999.1"/>
    </source>
</evidence>
<evidence type="ECO:0000256" key="3">
    <source>
        <dbReference type="PROSITE-ProRule" id="PRU01131"/>
    </source>
</evidence>
<dbReference type="InterPro" id="IPR007650">
    <property type="entry name" value="Zf-FLZ_dom"/>
</dbReference>
<dbReference type="PROSITE" id="PS51795">
    <property type="entry name" value="ZF_FLZ"/>
    <property type="match status" value="1"/>
</dbReference>
<sequence length="153" mass="17336">MLKRVKSSLVLQDPSSSLIKKDSSIYSQESNNNNIITFKLSEEGSFQASSKMPSLFSQAESNFLKACGLCRKKFSPEKNIYMYRGDQSFCSDDCRCRKILIDELREEIYLDEMNETATMELQTKETLLSSSTRLVTNVGNGLPPRRNRVQVAG</sequence>
<dbReference type="PANTHER" id="PTHR47847">
    <property type="entry name" value="FCS-LIKE ZINC FINGER 17"/>
    <property type="match status" value="1"/>
</dbReference>
<dbReference type="InterPro" id="IPR044181">
    <property type="entry name" value="FLZ17/18"/>
</dbReference>
<evidence type="ECO:0000256" key="2">
    <source>
        <dbReference type="ARBA" id="ARBA00022723"/>
    </source>
</evidence>
<accession>A0AA41RTI5</accession>
<feature type="domain" description="FLZ-type" evidence="4">
    <location>
        <begin position="62"/>
        <end position="106"/>
    </location>
</feature>
<keyword evidence="2" id="KW-0479">Metal-binding</keyword>
<gene>
    <name evidence="5" type="ORF">MKW94_028267</name>
</gene>
<evidence type="ECO:0000259" key="4">
    <source>
        <dbReference type="PROSITE" id="PS51795"/>
    </source>
</evidence>
<feature type="zinc finger region" description="FLZ-type" evidence="3">
    <location>
        <begin position="62"/>
        <end position="106"/>
    </location>
</feature>
<dbReference type="Pfam" id="PF04570">
    <property type="entry name" value="zf-FLZ"/>
    <property type="match status" value="1"/>
</dbReference>
<reference evidence="5" key="1">
    <citation type="submission" date="2022-03" db="EMBL/GenBank/DDBJ databases">
        <title>A functionally conserved STORR gene fusion in Papaver species that diverged 16.8 million years ago.</title>
        <authorList>
            <person name="Catania T."/>
        </authorList>
    </citation>
    <scope>NUCLEOTIDE SEQUENCE</scope>
    <source>
        <strain evidence="5">S-191538</strain>
    </source>
</reference>
<dbReference type="GO" id="GO:0046872">
    <property type="term" value="F:metal ion binding"/>
    <property type="evidence" value="ECO:0007669"/>
    <property type="project" value="UniProtKB-KW"/>
</dbReference>
<dbReference type="EMBL" id="JAJJMA010029146">
    <property type="protein sequence ID" value="MCL7023999.1"/>
    <property type="molecule type" value="Genomic_DNA"/>
</dbReference>
<dbReference type="Proteomes" id="UP001177140">
    <property type="component" value="Unassembled WGS sequence"/>
</dbReference>
<evidence type="ECO:0000256" key="1">
    <source>
        <dbReference type="ARBA" id="ARBA00009374"/>
    </source>
</evidence>
<comment type="similarity">
    <text evidence="1">Belongs to the FLZ family.</text>
</comment>